<proteinExistence type="predicted"/>
<evidence type="ECO:0000313" key="2">
    <source>
        <dbReference type="EMBL" id="KAF7671270.1"/>
    </source>
</evidence>
<dbReference type="EMBL" id="JAAABM010000023">
    <property type="protein sequence ID" value="KAF7671270.1"/>
    <property type="molecule type" value="Genomic_DNA"/>
</dbReference>
<gene>
    <name evidence="2" type="ORF">GT037_010595</name>
</gene>
<reference evidence="2" key="2">
    <citation type="submission" date="2020-08" db="EMBL/GenBank/DDBJ databases">
        <title>Draft Genome Sequence of Cumin Blight Pathogen Alternaria burnsii.</title>
        <authorList>
            <person name="Feng Z."/>
        </authorList>
    </citation>
    <scope>NUCLEOTIDE SEQUENCE</scope>
    <source>
        <strain evidence="2">CBS107.38</strain>
    </source>
</reference>
<keyword evidence="3" id="KW-1185">Reference proteome</keyword>
<dbReference type="OrthoDB" id="3538597at2759"/>
<dbReference type="RefSeq" id="XP_038781646.1">
    <property type="nucleotide sequence ID" value="XM_038935642.1"/>
</dbReference>
<accession>A0A8H7EB01</accession>
<evidence type="ECO:0000313" key="3">
    <source>
        <dbReference type="Proteomes" id="UP000596902"/>
    </source>
</evidence>
<name>A0A8H7EB01_9PLEO</name>
<protein>
    <submittedName>
        <fullName evidence="2">Uncharacterized protein</fullName>
    </submittedName>
</protein>
<feature type="compositionally biased region" description="Basic and acidic residues" evidence="1">
    <location>
        <begin position="13"/>
        <end position="29"/>
    </location>
</feature>
<dbReference type="Proteomes" id="UP000596902">
    <property type="component" value="Unassembled WGS sequence"/>
</dbReference>
<evidence type="ECO:0000256" key="1">
    <source>
        <dbReference type="SAM" id="MobiDB-lite"/>
    </source>
</evidence>
<comment type="caution">
    <text evidence="2">The sequence shown here is derived from an EMBL/GenBank/DDBJ whole genome shotgun (WGS) entry which is preliminary data.</text>
</comment>
<organism evidence="2 3">
    <name type="scientific">Alternaria burnsii</name>
    <dbReference type="NCBI Taxonomy" id="1187904"/>
    <lineage>
        <taxon>Eukaryota</taxon>
        <taxon>Fungi</taxon>
        <taxon>Dikarya</taxon>
        <taxon>Ascomycota</taxon>
        <taxon>Pezizomycotina</taxon>
        <taxon>Dothideomycetes</taxon>
        <taxon>Pleosporomycetidae</taxon>
        <taxon>Pleosporales</taxon>
        <taxon>Pleosporineae</taxon>
        <taxon>Pleosporaceae</taxon>
        <taxon>Alternaria</taxon>
        <taxon>Alternaria sect. Alternaria</taxon>
    </lineage>
</organism>
<dbReference type="AlphaFoldDB" id="A0A8H7EB01"/>
<sequence length="911" mass="104741">MAPNCTPEANSTDSERVPSKGDKRKRDGTSDPQSSSVRKRKNGAVGVPSKQTDCQKALERAKIVKEFRITFHPQKFSPQRPGNVPEKHQTKFKHIQQLGKISYDSYAVQPRPDTANKPWEDKNKERATLVSEKAVQAMKDYQNEDGWRMKLEPFIFERFEIEVACQECRKRLWQSLVEVNPEESNSRTKNLAERQHRRTVCDCEPSSKQNGILSTGRTNIFSERIGERSIIQDDPENHHGKEMKPDRVYGLRTTDSIKNIWQQPHTSHFGHASELEFDPLGRLTKTCNPDSGGEASIYPFLVMEAKSLKSRSNFSDIETQTAVPIRNHLYLQLKLQEDEFNNMPTPGGPLSWFFAYIGEIWRVYGCYVTESSPGSLPCYDIVRLWQGDITGYDEALQLVLIMDYIVDWARDIFRPSIMRQLMSVVHKGEQSSYTIVDQPDILSIHDLANSRYGGRPVPTIAGAGTLEAPAEPDFDAINSTIDSSFEPLLANTGKHVDIRVWEGAKYESRVRGLFITEDDTAAMEHLIHTDYKRLETVSSDRCWFLLSSVRDIKIIEEAWTGSQEIKDVQNLREQKILISLYVQYRKDLNGAPIRELTYLALTEAAASKTEYPFGYMLEEIELVAPAEELAIKLREAWHSSNKNYYKRYASGKSSVLCVTASDYDKSVDRVVLGFYSDREMTNHTKRLDSFFKTACEDRKAELYKVYATCSRYTKAVHSLTVEPHCALNPDQDCVFINTDAMRSGICVYINNAASQKISHRLIIRHLLQMVVISWNSTWPDSSSTFYTNDEARIDSKILLWIVSDPQWDLYRTMKPPLNMPDMYKVHMYRVHKHLAWYRRVLLRHECGMGIVGSEHGRSTIESEFYKEGHENIQRYIQRACKNCDYRHYSDPAASGPTFYFHDEDFIPKEGI</sequence>
<feature type="region of interest" description="Disordered" evidence="1">
    <location>
        <begin position="1"/>
        <end position="55"/>
    </location>
</feature>
<reference evidence="2" key="1">
    <citation type="submission" date="2020-01" db="EMBL/GenBank/DDBJ databases">
        <authorList>
            <person name="Feng Z.H.Z."/>
        </authorList>
    </citation>
    <scope>NUCLEOTIDE SEQUENCE</scope>
    <source>
        <strain evidence="2">CBS107.38</strain>
    </source>
</reference>
<dbReference type="GeneID" id="62208820"/>